<dbReference type="InterPro" id="IPR001387">
    <property type="entry name" value="Cro/C1-type_HTH"/>
</dbReference>
<evidence type="ECO:0000313" key="3">
    <source>
        <dbReference type="Proteomes" id="UP000295444"/>
    </source>
</evidence>
<dbReference type="InterPro" id="IPR002182">
    <property type="entry name" value="NB-ARC"/>
</dbReference>
<dbReference type="CDD" id="cd00093">
    <property type="entry name" value="HTH_XRE"/>
    <property type="match status" value="1"/>
</dbReference>
<dbReference type="RefSeq" id="WP_166659155.1">
    <property type="nucleotide sequence ID" value="NZ_SNXZ01000002.1"/>
</dbReference>
<dbReference type="SUPFAM" id="SSF48452">
    <property type="entry name" value="TPR-like"/>
    <property type="match status" value="1"/>
</dbReference>
<dbReference type="GO" id="GO:0043531">
    <property type="term" value="F:ADP binding"/>
    <property type="evidence" value="ECO:0007669"/>
    <property type="project" value="InterPro"/>
</dbReference>
<dbReference type="PROSITE" id="PS50943">
    <property type="entry name" value="HTH_CROC1"/>
    <property type="match status" value="1"/>
</dbReference>
<evidence type="ECO:0000259" key="1">
    <source>
        <dbReference type="PROSITE" id="PS50943"/>
    </source>
</evidence>
<protein>
    <submittedName>
        <fullName evidence="2">Putative ATPase</fullName>
    </submittedName>
</protein>
<evidence type="ECO:0000313" key="2">
    <source>
        <dbReference type="EMBL" id="TDQ00802.1"/>
    </source>
</evidence>
<dbReference type="PANTHER" id="PTHR47691:SF3">
    <property type="entry name" value="HTH-TYPE TRANSCRIPTIONAL REGULATOR RV0890C-RELATED"/>
    <property type="match status" value="1"/>
</dbReference>
<dbReference type="Gene3D" id="1.10.260.40">
    <property type="entry name" value="lambda repressor-like DNA-binding domains"/>
    <property type="match status" value="1"/>
</dbReference>
<dbReference type="Pfam" id="PF13560">
    <property type="entry name" value="HTH_31"/>
    <property type="match status" value="1"/>
</dbReference>
<dbReference type="PRINTS" id="PR00364">
    <property type="entry name" value="DISEASERSIST"/>
</dbReference>
<dbReference type="EMBL" id="SNXZ01000002">
    <property type="protein sequence ID" value="TDQ00802.1"/>
    <property type="molecule type" value="Genomic_DNA"/>
</dbReference>
<accession>A0A4R6SFK9</accession>
<dbReference type="GO" id="GO:0003677">
    <property type="term" value="F:DNA binding"/>
    <property type="evidence" value="ECO:0007669"/>
    <property type="project" value="InterPro"/>
</dbReference>
<gene>
    <name evidence="2" type="ORF">EV186_102668</name>
</gene>
<dbReference type="SUPFAM" id="SSF47413">
    <property type="entry name" value="lambda repressor-like DNA-binding domains"/>
    <property type="match status" value="1"/>
</dbReference>
<dbReference type="Proteomes" id="UP000295444">
    <property type="component" value="Unassembled WGS sequence"/>
</dbReference>
<sequence>MDRRVVSSLDLDSVQSHDDLVRELDALRRRAAQGTGKAKLSLSDLAERVGLPRSTMHNYMTGRTLIPVDVLDRLVISLGAAEDDQARWAEAWFRVTGATGGRAANAAPLLVPRQLPPATRLHGREVDVEALAKAVQDNDDEVVRPVVLVGPGGAGKTVLAVAVAHAVSGAFPDGQVYVDLRGAHPDPVDSHVVAGRILRALGVPGPQVPDDPDERLGMYRSALAGKRVLLLFDDAADERQVRPLLPASPTCGVLITSRRAFGGLFDAVRWSVSTIADADALALFARLLGPDRVAAEPGAAARILHLCGNLPLAVCVAASRLATHPDWTLAEFEQRLTEVRGRLDELAHADLDVRATLALSYQLLDDRARRLFRLLGLIRVATWPAWVAGELLGAPAHDVLDRLVEVHLVEPAGRDGVGQARYQLHDLLADFARERCDAEEPAPQREAAANRLVAGWLALAGRADKAVPHGTHYADGLTLPDRPGGAIATLDDEWFQLELPGLLAAFDDACERGVAELAGPLSLCLSGFMTLRAYDAERERMFRRAAACELTGPLALRVLSAWYEACAQLDHLDDLPGIAEQRRTLARRLGDREAEVEALWQAGRAARMLGDFGAATEYLVAARDAARAGPVNDQLLAGCLTGLANVYFDIGETRRALPLYEEALTVLGPLRDSREGALVLHRYAEASVHVGLLDQADRILDEAMRLTTSIGDDTGTAYMELVRADQRLRAGQLAEAAELVDQVLVAARVLDNGYLRAAALRTRGEVALAEERYEDATSALDESLAVWQEIGAPIQVLTVLARLQLARGGAGDVDGARRYERRCAELMAELGVTEAALGLR</sequence>
<keyword evidence="3" id="KW-1185">Reference proteome</keyword>
<dbReference type="InterPro" id="IPR027417">
    <property type="entry name" value="P-loop_NTPase"/>
</dbReference>
<dbReference type="PANTHER" id="PTHR47691">
    <property type="entry name" value="REGULATOR-RELATED"/>
    <property type="match status" value="1"/>
</dbReference>
<dbReference type="SMART" id="SM00530">
    <property type="entry name" value="HTH_XRE"/>
    <property type="match status" value="1"/>
</dbReference>
<dbReference type="Pfam" id="PF00931">
    <property type="entry name" value="NB-ARC"/>
    <property type="match status" value="1"/>
</dbReference>
<dbReference type="AlphaFoldDB" id="A0A4R6SFK9"/>
<reference evidence="2 3" key="1">
    <citation type="submission" date="2019-03" db="EMBL/GenBank/DDBJ databases">
        <title>Genomic Encyclopedia of Type Strains, Phase IV (KMG-IV): sequencing the most valuable type-strain genomes for metagenomic binning, comparative biology and taxonomic classification.</title>
        <authorList>
            <person name="Goeker M."/>
        </authorList>
    </citation>
    <scope>NUCLEOTIDE SEQUENCE [LARGE SCALE GENOMIC DNA]</scope>
    <source>
        <strain evidence="2 3">DSM 45361</strain>
    </source>
</reference>
<dbReference type="InterPro" id="IPR011990">
    <property type="entry name" value="TPR-like_helical_dom_sf"/>
</dbReference>
<dbReference type="SMART" id="SM00028">
    <property type="entry name" value="TPR"/>
    <property type="match status" value="3"/>
</dbReference>
<feature type="domain" description="HTH cro/C1-type" evidence="1">
    <location>
        <begin position="37"/>
        <end position="85"/>
    </location>
</feature>
<comment type="caution">
    <text evidence="2">The sequence shown here is derived from an EMBL/GenBank/DDBJ whole genome shotgun (WGS) entry which is preliminary data.</text>
</comment>
<dbReference type="SUPFAM" id="SSF52540">
    <property type="entry name" value="P-loop containing nucleoside triphosphate hydrolases"/>
    <property type="match status" value="1"/>
</dbReference>
<name>A0A4R6SFK9_LABRH</name>
<dbReference type="InterPro" id="IPR019734">
    <property type="entry name" value="TPR_rpt"/>
</dbReference>
<dbReference type="InterPro" id="IPR010982">
    <property type="entry name" value="Lambda_DNA-bd_dom_sf"/>
</dbReference>
<proteinExistence type="predicted"/>
<dbReference type="Gene3D" id="3.40.50.300">
    <property type="entry name" value="P-loop containing nucleotide triphosphate hydrolases"/>
    <property type="match status" value="1"/>
</dbReference>
<dbReference type="Gene3D" id="1.25.40.10">
    <property type="entry name" value="Tetratricopeptide repeat domain"/>
    <property type="match status" value="1"/>
</dbReference>
<organism evidence="2 3">
    <name type="scientific">Labedaea rhizosphaerae</name>
    <dbReference type="NCBI Taxonomy" id="598644"/>
    <lineage>
        <taxon>Bacteria</taxon>
        <taxon>Bacillati</taxon>
        <taxon>Actinomycetota</taxon>
        <taxon>Actinomycetes</taxon>
        <taxon>Pseudonocardiales</taxon>
        <taxon>Pseudonocardiaceae</taxon>
        <taxon>Labedaea</taxon>
    </lineage>
</organism>